<sequence length="95" mass="10660">MNDNQLNYCRVEGEEGLMSIQPIDQLKTEHSNMALSDLLEDLLNGIDRLLVDEGIWFGLTQSAASQMKLAMSGIIGAFWKDAVETALTCQERTRR</sequence>
<dbReference type="Proteomes" id="UP000226097">
    <property type="component" value="Segment"/>
</dbReference>
<gene>
    <name evidence="1" type="primary">43</name>
    <name evidence="1" type="ORF">PBI_POUSHOU_43</name>
</gene>
<organism evidence="1 2">
    <name type="scientific">Corynebacterium phage Poushou</name>
    <dbReference type="NCBI Taxonomy" id="2015851"/>
    <lineage>
        <taxon>Viruses</taxon>
        <taxon>Duplodnaviria</taxon>
        <taxon>Heunggongvirae</taxon>
        <taxon>Uroviricota</taxon>
        <taxon>Caudoviricetes</taxon>
        <taxon>Poushouvirus</taxon>
        <taxon>Poushouvirus Poushou</taxon>
    </lineage>
</organism>
<name>A0A220NQS8_9CAUD</name>
<keyword evidence="2" id="KW-1185">Reference proteome</keyword>
<dbReference type="RefSeq" id="YP_009626555.1">
    <property type="nucleotide sequence ID" value="NC_042139.2"/>
</dbReference>
<accession>A0A220NQS8</accession>
<dbReference type="KEGG" id="vg:40104369"/>
<evidence type="ECO:0000313" key="1">
    <source>
        <dbReference type="EMBL" id="ASJ79002.1"/>
    </source>
</evidence>
<dbReference type="EMBL" id="MF197383">
    <property type="protein sequence ID" value="ASJ79002.1"/>
    <property type="molecule type" value="Genomic_DNA"/>
</dbReference>
<evidence type="ECO:0000313" key="2">
    <source>
        <dbReference type="Proteomes" id="UP000226097"/>
    </source>
</evidence>
<dbReference type="GeneID" id="40104369"/>
<reference evidence="1" key="1">
    <citation type="submission" date="2017-06" db="EMBL/GenBank/DDBJ databases">
        <authorList>
            <person name="Guerrero Bustamante C.A."/>
            <person name="Bowman C.A."/>
            <person name="Russell D.A."/>
            <person name="Pope W.A."/>
            <person name="Jacobs-Sera D."/>
            <person name="Hatfull G.F."/>
        </authorList>
    </citation>
    <scope>NUCLEOTIDE SEQUENCE [LARGE SCALE GENOMIC DNA]</scope>
</reference>
<proteinExistence type="predicted"/>
<protein>
    <submittedName>
        <fullName evidence="1">Uncharacterized protein</fullName>
    </submittedName>
</protein>